<accession>A0A015JMR4</accession>
<sequence length="92" mass="10031">MLLDDEGRTAGVVHAYTTSDGRACEELSRVVGTISVRTKRRTRDEKVPTIEPLSSAVAGIWCNEGVGPATRFWAAVGASRPAHNRELDVRPR</sequence>
<organism evidence="1 2">
    <name type="scientific">Rhizophagus irregularis (strain DAOM 197198w)</name>
    <name type="common">Glomus intraradices</name>
    <dbReference type="NCBI Taxonomy" id="1432141"/>
    <lineage>
        <taxon>Eukaryota</taxon>
        <taxon>Fungi</taxon>
        <taxon>Fungi incertae sedis</taxon>
        <taxon>Mucoromycota</taxon>
        <taxon>Glomeromycotina</taxon>
        <taxon>Glomeromycetes</taxon>
        <taxon>Glomerales</taxon>
        <taxon>Glomeraceae</taxon>
        <taxon>Rhizophagus</taxon>
    </lineage>
</organism>
<dbReference type="EMBL" id="JEMT01016476">
    <property type="protein sequence ID" value="EXX70797.1"/>
    <property type="molecule type" value="Genomic_DNA"/>
</dbReference>
<evidence type="ECO:0000313" key="2">
    <source>
        <dbReference type="Proteomes" id="UP000022910"/>
    </source>
</evidence>
<name>A0A015JMR4_RHIIW</name>
<comment type="caution">
    <text evidence="1">The sequence shown here is derived from an EMBL/GenBank/DDBJ whole genome shotgun (WGS) entry which is preliminary data.</text>
</comment>
<protein>
    <submittedName>
        <fullName evidence="1">Uncharacterized protein</fullName>
    </submittedName>
</protein>
<dbReference type="HOGENOM" id="CLU_2414451_0_0_1"/>
<evidence type="ECO:0000313" key="1">
    <source>
        <dbReference type="EMBL" id="EXX70797.1"/>
    </source>
</evidence>
<proteinExistence type="predicted"/>
<dbReference type="AlphaFoldDB" id="A0A015JMR4"/>
<dbReference type="Proteomes" id="UP000022910">
    <property type="component" value="Unassembled WGS sequence"/>
</dbReference>
<reference evidence="1 2" key="1">
    <citation type="submission" date="2014-02" db="EMBL/GenBank/DDBJ databases">
        <title>Single nucleus genome sequencing reveals high similarity among nuclei of an endomycorrhizal fungus.</title>
        <authorList>
            <person name="Lin K."/>
            <person name="Geurts R."/>
            <person name="Zhang Z."/>
            <person name="Limpens E."/>
            <person name="Saunders D.G."/>
            <person name="Mu D."/>
            <person name="Pang E."/>
            <person name="Cao H."/>
            <person name="Cha H."/>
            <person name="Lin T."/>
            <person name="Zhou Q."/>
            <person name="Shang Y."/>
            <person name="Li Y."/>
            <person name="Ivanov S."/>
            <person name="Sharma T."/>
            <person name="Velzen R.V."/>
            <person name="Ruijter N.D."/>
            <person name="Aanen D.K."/>
            <person name="Win J."/>
            <person name="Kamoun S."/>
            <person name="Bisseling T."/>
            <person name="Huang S."/>
        </authorList>
    </citation>
    <scope>NUCLEOTIDE SEQUENCE [LARGE SCALE GENOMIC DNA]</scope>
    <source>
        <strain evidence="2">DAOM197198w</strain>
    </source>
</reference>
<gene>
    <name evidence="1" type="ORF">RirG_084270</name>
</gene>
<keyword evidence="2" id="KW-1185">Reference proteome</keyword>